<proteinExistence type="predicted"/>
<feature type="transmembrane region" description="Helical" evidence="1">
    <location>
        <begin position="205"/>
        <end position="223"/>
    </location>
</feature>
<evidence type="ECO:0000313" key="3">
    <source>
        <dbReference type="Proteomes" id="UP001597533"/>
    </source>
</evidence>
<feature type="transmembrane region" description="Helical" evidence="1">
    <location>
        <begin position="160"/>
        <end position="184"/>
    </location>
</feature>
<feature type="transmembrane region" description="Helical" evidence="1">
    <location>
        <begin position="72"/>
        <end position="92"/>
    </location>
</feature>
<dbReference type="EMBL" id="JBHUOV010000001">
    <property type="protein sequence ID" value="MFD2823064.1"/>
    <property type="molecule type" value="Genomic_DNA"/>
</dbReference>
<dbReference type="Proteomes" id="UP001597533">
    <property type="component" value="Unassembled WGS sequence"/>
</dbReference>
<feature type="transmembrane region" description="Helical" evidence="1">
    <location>
        <begin position="98"/>
        <end position="117"/>
    </location>
</feature>
<organism evidence="2 3">
    <name type="scientific">Lacinutrix iliipiscaria</name>
    <dbReference type="NCBI Taxonomy" id="1230532"/>
    <lineage>
        <taxon>Bacteria</taxon>
        <taxon>Pseudomonadati</taxon>
        <taxon>Bacteroidota</taxon>
        <taxon>Flavobacteriia</taxon>
        <taxon>Flavobacteriales</taxon>
        <taxon>Flavobacteriaceae</taxon>
        <taxon>Lacinutrix</taxon>
    </lineage>
</organism>
<feature type="transmembrane region" description="Helical" evidence="1">
    <location>
        <begin position="137"/>
        <end position="154"/>
    </location>
</feature>
<comment type="caution">
    <text evidence="2">The sequence shown here is derived from an EMBL/GenBank/DDBJ whole genome shotgun (WGS) entry which is preliminary data.</text>
</comment>
<gene>
    <name evidence="2" type="ORF">ACFS5M_05250</name>
</gene>
<evidence type="ECO:0000313" key="2">
    <source>
        <dbReference type="EMBL" id="MFD2823064.1"/>
    </source>
</evidence>
<evidence type="ECO:0000256" key="1">
    <source>
        <dbReference type="SAM" id="Phobius"/>
    </source>
</evidence>
<keyword evidence="3" id="KW-1185">Reference proteome</keyword>
<feature type="transmembrane region" description="Helical" evidence="1">
    <location>
        <begin position="42"/>
        <end position="60"/>
    </location>
</feature>
<protein>
    <recommendedName>
        <fullName evidence="4">Prenyltransferase</fullName>
    </recommendedName>
</protein>
<name>A0ABW5WM93_9FLAO</name>
<sequence>MRILKHILDFYTNASIHVALSVYALTWITLLEFGISYDESVLYFNFFGTITGYNFVKYFGLAKFHHRSLANWLKVIQLFSLICFVALCYYAFQLEIKTWLYILVLGAITFFYAIPFLPRNVFVDKHHNLRQISGLKIYVIGLVWSGVTVFLPIIDNEIPLTLDVFITAFQRFVLVLVLMIPFEIRDLRYDSLKLSTIPQRIGVKKTKIIGILLVMLFFFSEFFKDQIYQANTLILLVFTFILLLFIAFSRENQGKYYSAFWVEGLPILWLILVLFYGFG</sequence>
<keyword evidence="1" id="KW-0472">Membrane</keyword>
<feature type="transmembrane region" description="Helical" evidence="1">
    <location>
        <begin position="260"/>
        <end position="278"/>
    </location>
</feature>
<evidence type="ECO:0008006" key="4">
    <source>
        <dbReference type="Google" id="ProtNLM"/>
    </source>
</evidence>
<accession>A0ABW5WM93</accession>
<keyword evidence="1" id="KW-0812">Transmembrane</keyword>
<keyword evidence="1" id="KW-1133">Transmembrane helix</keyword>
<feature type="transmembrane region" description="Helical" evidence="1">
    <location>
        <begin position="229"/>
        <end position="248"/>
    </location>
</feature>
<reference evidence="3" key="1">
    <citation type="journal article" date="2019" name="Int. J. Syst. Evol. Microbiol.">
        <title>The Global Catalogue of Microorganisms (GCM) 10K type strain sequencing project: providing services to taxonomists for standard genome sequencing and annotation.</title>
        <authorList>
            <consortium name="The Broad Institute Genomics Platform"/>
            <consortium name="The Broad Institute Genome Sequencing Center for Infectious Disease"/>
            <person name="Wu L."/>
            <person name="Ma J."/>
        </authorList>
    </citation>
    <scope>NUCLEOTIDE SEQUENCE [LARGE SCALE GENOMIC DNA]</scope>
    <source>
        <strain evidence="3">KCTC 32141</strain>
    </source>
</reference>
<feature type="transmembrane region" description="Helical" evidence="1">
    <location>
        <begin position="7"/>
        <end position="30"/>
    </location>
</feature>
<dbReference type="RefSeq" id="WP_183486503.1">
    <property type="nucleotide sequence ID" value="NZ_JBHUOV010000001.1"/>
</dbReference>